<dbReference type="PRINTS" id="PR01217">
    <property type="entry name" value="PRICHEXTENSN"/>
</dbReference>
<dbReference type="AlphaFoldDB" id="B1WUR1"/>
<sequence length="312" mass="35276">MTLLKPIYNLLLKFRFLFRPMFFLSLIFHIGFLRLPLPSSPELKENKTEEIEEKVEITRLIPPSPQPSPATPKTSPKVKSTPTPTPIQSPPKVRQPPRQPPRQIPRITTPSPIPQSTPTPKKTPLEINPEPTPSPTPKQTSTPTPTPTPTPNQELIENDVNNTDNQNEIASEAGSSLLEELRPRILKRLEESSNDLDAMEEYIDTLPIQFIREEHTSYFLTEEQQLKSGTLGFLTIPQTSPYGAYFDYIEPVVKNELGFEINQLEEQYGDSLLYEAKNSSDITFYMSIVKLKGSGALLVLWIDNPQISQTSE</sequence>
<dbReference type="Proteomes" id="UP000001203">
    <property type="component" value="Chromosome circular"/>
</dbReference>
<dbReference type="HOGENOM" id="CLU_890584_0_0_3"/>
<feature type="transmembrane region" description="Helical" evidence="2">
    <location>
        <begin position="20"/>
        <end position="37"/>
    </location>
</feature>
<reference evidence="3 4" key="1">
    <citation type="journal article" date="2008" name="Proc. Natl. Acad. Sci. U.S.A.">
        <title>The genome of Cyanothece 51142, a unicellular diazotrophic cyanobacterium important in the marine nitrogen cycle.</title>
        <authorList>
            <person name="Welsh E.A."/>
            <person name="Liberton M."/>
            <person name="Stoeckel J."/>
            <person name="Loh T."/>
            <person name="Elvitigala T."/>
            <person name="Wang C."/>
            <person name="Wollam A."/>
            <person name="Fulton R.S."/>
            <person name="Clifton S.W."/>
            <person name="Jacobs J.M."/>
            <person name="Aurora R."/>
            <person name="Ghosh B.K."/>
            <person name="Sherman L.A."/>
            <person name="Smith R.D."/>
            <person name="Wilson R.K."/>
            <person name="Pakrasi H.B."/>
        </authorList>
    </citation>
    <scope>NUCLEOTIDE SEQUENCE [LARGE SCALE GENOMIC DNA]</scope>
    <source>
        <strain evidence="4">ATCC 51142 / BH68</strain>
    </source>
</reference>
<evidence type="ECO:0000313" key="4">
    <source>
        <dbReference type="Proteomes" id="UP000001203"/>
    </source>
</evidence>
<dbReference type="KEGG" id="cyt:cce_1162"/>
<dbReference type="STRING" id="43989.cce_1162"/>
<dbReference type="RefSeq" id="WP_009543992.1">
    <property type="nucleotide sequence ID" value="NC_010546.1"/>
</dbReference>
<keyword evidence="2" id="KW-0812">Transmembrane</keyword>
<evidence type="ECO:0000256" key="2">
    <source>
        <dbReference type="SAM" id="Phobius"/>
    </source>
</evidence>
<name>B1WUR1_CROS5</name>
<organism evidence="3 4">
    <name type="scientific">Crocosphaera subtropica (strain ATCC 51142 / BH68)</name>
    <name type="common">Cyanothece sp. (strain ATCC 51142)</name>
    <dbReference type="NCBI Taxonomy" id="43989"/>
    <lineage>
        <taxon>Bacteria</taxon>
        <taxon>Bacillati</taxon>
        <taxon>Cyanobacteriota</taxon>
        <taxon>Cyanophyceae</taxon>
        <taxon>Oscillatoriophycideae</taxon>
        <taxon>Chroococcales</taxon>
        <taxon>Aphanothecaceae</taxon>
        <taxon>Crocosphaera</taxon>
        <taxon>Crocosphaera subtropica</taxon>
    </lineage>
</organism>
<keyword evidence="2" id="KW-0472">Membrane</keyword>
<evidence type="ECO:0000313" key="3">
    <source>
        <dbReference type="EMBL" id="ACB50512.1"/>
    </source>
</evidence>
<gene>
    <name evidence="3" type="ordered locus">cce_1162</name>
</gene>
<protein>
    <submittedName>
        <fullName evidence="3">Uncharacterized protein</fullName>
    </submittedName>
</protein>
<keyword evidence="4" id="KW-1185">Reference proteome</keyword>
<keyword evidence="2" id="KW-1133">Transmembrane helix</keyword>
<dbReference type="eggNOG" id="ENOG5030QQE">
    <property type="taxonomic scope" value="Bacteria"/>
</dbReference>
<dbReference type="OrthoDB" id="581926at2"/>
<accession>B1WUR1</accession>
<evidence type="ECO:0000256" key="1">
    <source>
        <dbReference type="SAM" id="MobiDB-lite"/>
    </source>
</evidence>
<dbReference type="EMBL" id="CP000806">
    <property type="protein sequence ID" value="ACB50512.1"/>
    <property type="molecule type" value="Genomic_DNA"/>
</dbReference>
<feature type="compositionally biased region" description="Pro residues" evidence="1">
    <location>
        <begin position="83"/>
        <end position="103"/>
    </location>
</feature>
<feature type="region of interest" description="Disordered" evidence="1">
    <location>
        <begin position="55"/>
        <end position="158"/>
    </location>
</feature>
<proteinExistence type="predicted"/>
<feature type="compositionally biased region" description="Low complexity" evidence="1">
    <location>
        <begin position="71"/>
        <end position="82"/>
    </location>
</feature>